<evidence type="ECO:0000313" key="2">
    <source>
        <dbReference type="EMBL" id="VDD97938.1"/>
    </source>
</evidence>
<dbReference type="EMBL" id="UXUI01016025">
    <property type="protein sequence ID" value="VDD97938.1"/>
    <property type="molecule type" value="Genomic_DNA"/>
</dbReference>
<organism evidence="4">
    <name type="scientific">Enterobius vermicularis</name>
    <name type="common">Human pinworm</name>
    <dbReference type="NCBI Taxonomy" id="51028"/>
    <lineage>
        <taxon>Eukaryota</taxon>
        <taxon>Metazoa</taxon>
        <taxon>Ecdysozoa</taxon>
        <taxon>Nematoda</taxon>
        <taxon>Chromadorea</taxon>
        <taxon>Rhabditida</taxon>
        <taxon>Spirurina</taxon>
        <taxon>Oxyuridomorpha</taxon>
        <taxon>Oxyuroidea</taxon>
        <taxon>Oxyuridae</taxon>
        <taxon>Enterobius</taxon>
    </lineage>
</organism>
<keyword evidence="1" id="KW-0472">Membrane</keyword>
<reference evidence="4" key="1">
    <citation type="submission" date="2017-02" db="UniProtKB">
        <authorList>
            <consortium name="WormBaseParasite"/>
        </authorList>
    </citation>
    <scope>IDENTIFICATION</scope>
</reference>
<evidence type="ECO:0000256" key="1">
    <source>
        <dbReference type="SAM" id="Phobius"/>
    </source>
</evidence>
<dbReference type="AlphaFoldDB" id="A0A0N4VR93"/>
<name>A0A0N4VR93_ENTVE</name>
<accession>A0A0N4VR93</accession>
<evidence type="ECO:0000313" key="3">
    <source>
        <dbReference type="Proteomes" id="UP000274131"/>
    </source>
</evidence>
<keyword evidence="1" id="KW-1133">Transmembrane helix</keyword>
<dbReference type="Proteomes" id="UP000274131">
    <property type="component" value="Unassembled WGS sequence"/>
</dbReference>
<dbReference type="WBParaSite" id="EVEC_0001355801-mRNA-1">
    <property type="protein sequence ID" value="EVEC_0001355801-mRNA-1"/>
    <property type="gene ID" value="EVEC_0001355801"/>
</dbReference>
<keyword evidence="1" id="KW-0812">Transmembrane</keyword>
<protein>
    <submittedName>
        <fullName evidence="4">Aa_trans domain-containing protein</fullName>
    </submittedName>
</protein>
<keyword evidence="3" id="KW-1185">Reference proteome</keyword>
<gene>
    <name evidence="2" type="ORF">EVEC_LOCUS12689</name>
</gene>
<evidence type="ECO:0000313" key="4">
    <source>
        <dbReference type="WBParaSite" id="EVEC_0001355801-mRNA-1"/>
    </source>
</evidence>
<feature type="transmembrane region" description="Helical" evidence="1">
    <location>
        <begin position="37"/>
        <end position="63"/>
    </location>
</feature>
<proteinExistence type="predicted"/>
<reference evidence="2 3" key="2">
    <citation type="submission" date="2018-10" db="EMBL/GenBank/DDBJ databases">
        <authorList>
            <consortium name="Pathogen Informatics"/>
        </authorList>
    </citation>
    <scope>NUCLEOTIDE SEQUENCE [LARGE SCALE GENOMIC DNA]</scope>
</reference>
<sequence>MSTIFILKILPIVVCTHPLPIFNDALGLRTPLAGWPVAAAAVVAASYFGCFVGCTGCVPFIIIGRDIDINSDNNFPTNSAVPDVANSSNMNVDFGLQL</sequence>